<reference evidence="3" key="1">
    <citation type="submission" date="2016-11" db="EMBL/GenBank/DDBJ databases">
        <authorList>
            <person name="Varghese N."/>
            <person name="Submissions S."/>
        </authorList>
    </citation>
    <scope>NUCLEOTIDE SEQUENCE [LARGE SCALE GENOMIC DNA]</scope>
    <source>
        <strain evidence="3">DSM 29440</strain>
    </source>
</reference>
<dbReference type="RefSeq" id="WP_074254678.1">
    <property type="nucleotide sequence ID" value="NZ_FSRL01000001.1"/>
</dbReference>
<dbReference type="OrthoDB" id="7161229at2"/>
<keyword evidence="2" id="KW-0132">Cell division</keyword>
<organism evidence="2 3">
    <name type="scientific">Vannielia litorea</name>
    <dbReference type="NCBI Taxonomy" id="1217970"/>
    <lineage>
        <taxon>Bacteria</taxon>
        <taxon>Pseudomonadati</taxon>
        <taxon>Pseudomonadota</taxon>
        <taxon>Alphaproteobacteria</taxon>
        <taxon>Rhodobacterales</taxon>
        <taxon>Paracoccaceae</taxon>
        <taxon>Vannielia</taxon>
    </lineage>
</organism>
<name>A0A1N6EA33_9RHOB</name>
<protein>
    <submittedName>
        <fullName evidence="2">Cell division and transport-associated protein TolA</fullName>
    </submittedName>
</protein>
<evidence type="ECO:0000313" key="2">
    <source>
        <dbReference type="EMBL" id="SIN79821.1"/>
    </source>
</evidence>
<dbReference type="Gene3D" id="3.30.1150.10">
    <property type="match status" value="1"/>
</dbReference>
<dbReference type="STRING" id="1217970.SAMN05444002_0498"/>
<accession>A0A1N6EA33</accession>
<proteinExistence type="predicted"/>
<dbReference type="EMBL" id="FSRL01000001">
    <property type="protein sequence ID" value="SIN79821.1"/>
    <property type="molecule type" value="Genomic_DNA"/>
</dbReference>
<keyword evidence="2" id="KW-0131">Cell cycle</keyword>
<feature type="compositionally biased region" description="Low complexity" evidence="1">
    <location>
        <begin position="116"/>
        <end position="144"/>
    </location>
</feature>
<dbReference type="AlphaFoldDB" id="A0A1N6EA33"/>
<feature type="compositionally biased region" description="Low complexity" evidence="1">
    <location>
        <begin position="246"/>
        <end position="291"/>
    </location>
</feature>
<dbReference type="Proteomes" id="UP000184932">
    <property type="component" value="Unassembled WGS sequence"/>
</dbReference>
<sequence>MPEKLDKSTIISGAGHLGLIGWALIGGVLHWESPPETVTNVSMISGEDYAALVADATDPANPGPEVPEAPETPDTPEPAEPETPEPPAPEVEARPSEAPPPRAAEVAPDEAPDTSALEPLPEAEVTETAPPAPEAPSATPDESPGASLVLDTSKRPKERPAQRVAPTPAQPPEPDAAVDTEVTEAAEPTPAEEEPVQEAQEDTAPEAANTEIVTEAEEPAGGEVVALAPTGSPRPKSRPARREPQAEPARAETSADTSDAIADAVADAVSQGQAASEPTTTTPSRSGPPMTAGEKDALRVAVQQCWNVGSLSTDALRVTVTVLVAMNENGTPDNGSIRMIDSEGGSGDAVRQAFEAARRAIIRCGARGFPLPAEKYGEWAEIEMVFNPERMRIK</sequence>
<gene>
    <name evidence="2" type="ORF">SAMN05444002_0498</name>
</gene>
<feature type="compositionally biased region" description="Acidic residues" evidence="1">
    <location>
        <begin position="176"/>
        <end position="204"/>
    </location>
</feature>
<evidence type="ECO:0000256" key="1">
    <source>
        <dbReference type="SAM" id="MobiDB-lite"/>
    </source>
</evidence>
<dbReference type="GO" id="GO:0051301">
    <property type="term" value="P:cell division"/>
    <property type="evidence" value="ECO:0007669"/>
    <property type="project" value="UniProtKB-KW"/>
</dbReference>
<evidence type="ECO:0000313" key="3">
    <source>
        <dbReference type="Proteomes" id="UP000184932"/>
    </source>
</evidence>
<feature type="compositionally biased region" description="Basic and acidic residues" evidence="1">
    <location>
        <begin position="152"/>
        <end position="161"/>
    </location>
</feature>
<feature type="region of interest" description="Disordered" evidence="1">
    <location>
        <begin position="52"/>
        <end position="292"/>
    </location>
</feature>
<keyword evidence="3" id="KW-1185">Reference proteome</keyword>